<dbReference type="InterPro" id="IPR013766">
    <property type="entry name" value="Thioredoxin_domain"/>
</dbReference>
<evidence type="ECO:0000256" key="3">
    <source>
        <dbReference type="ARBA" id="ARBA00022729"/>
    </source>
</evidence>
<dbReference type="PANTHER" id="PTHR13887">
    <property type="entry name" value="GLUTATHIONE S-TRANSFERASE KAPPA"/>
    <property type="match status" value="1"/>
</dbReference>
<dbReference type="Pfam" id="PF13462">
    <property type="entry name" value="Thioredoxin_4"/>
    <property type="match status" value="1"/>
</dbReference>
<dbReference type="InterPro" id="IPR012336">
    <property type="entry name" value="Thioredoxin-like_fold"/>
</dbReference>
<dbReference type="GO" id="GO:0016491">
    <property type="term" value="F:oxidoreductase activity"/>
    <property type="evidence" value="ECO:0007669"/>
    <property type="project" value="UniProtKB-KW"/>
</dbReference>
<gene>
    <name evidence="8" type="ORF">NKOR_04555</name>
</gene>
<dbReference type="KEGG" id="nkr:NKOR_04555"/>
<evidence type="ECO:0000256" key="4">
    <source>
        <dbReference type="ARBA" id="ARBA00023002"/>
    </source>
</evidence>
<dbReference type="EMBL" id="CP003842">
    <property type="protein sequence ID" value="AFS80799.1"/>
    <property type="molecule type" value="Genomic_DNA"/>
</dbReference>
<keyword evidence="5" id="KW-1015">Disulfide bond</keyword>
<keyword evidence="6" id="KW-0676">Redox-active center</keyword>
<dbReference type="Gene3D" id="3.40.30.10">
    <property type="entry name" value="Glutaredoxin"/>
    <property type="match status" value="1"/>
</dbReference>
<keyword evidence="9" id="KW-1185">Reference proteome</keyword>
<sequence>MIHGPSLGIGAVISAIVLVIVFIGFEEISNEPELVIEPSPQIQPEGPLKITIDTFLKNGSPILGDSDAPITLVEFGDYQCHFCNVFFHSTEKEILKNYVETGKVRMIFKDFNIIGPDSINASHGAHCANDQGLFWEYHDILYSNWTGENNGWAASENLLRFAQDVGLDVDEWSECMINGEHSQIIVASNDDARSLDLTGTPAFFVIGPDGEITRLFGAQPYSTFENIFENELKK</sequence>
<organism evidence="8 9">
    <name type="scientific">Candidatus Nitrosopumilus koreensis AR1</name>
    <dbReference type="NCBI Taxonomy" id="1229908"/>
    <lineage>
        <taxon>Archaea</taxon>
        <taxon>Nitrososphaerota</taxon>
        <taxon>Nitrososphaeria</taxon>
        <taxon>Nitrosopumilales</taxon>
        <taxon>Nitrosopumilaceae</taxon>
        <taxon>Nitrosopumilus</taxon>
    </lineage>
</organism>
<evidence type="ECO:0000256" key="2">
    <source>
        <dbReference type="ARBA" id="ARBA00007787"/>
    </source>
</evidence>
<name>K0B5Q8_9ARCH</name>
<evidence type="ECO:0000313" key="9">
    <source>
        <dbReference type="Proteomes" id="UP000006101"/>
    </source>
</evidence>
<dbReference type="SUPFAM" id="SSF52833">
    <property type="entry name" value="Thioredoxin-like"/>
    <property type="match status" value="1"/>
</dbReference>
<dbReference type="HOGENOM" id="CLU_000288_47_1_2"/>
<dbReference type="AlphaFoldDB" id="K0B5Q8"/>
<dbReference type="RefSeq" id="WP_014963185.1">
    <property type="nucleotide sequence ID" value="NC_018655.1"/>
</dbReference>
<protein>
    <submittedName>
        <fullName evidence="8">DSBA oxidoreductase</fullName>
    </submittedName>
</protein>
<dbReference type="GeneID" id="13724948"/>
<evidence type="ECO:0000256" key="6">
    <source>
        <dbReference type="ARBA" id="ARBA00023284"/>
    </source>
</evidence>
<dbReference type="InterPro" id="IPR036249">
    <property type="entry name" value="Thioredoxin-like_sf"/>
</dbReference>
<dbReference type="Proteomes" id="UP000006101">
    <property type="component" value="Chromosome"/>
</dbReference>
<dbReference type="STRING" id="1229908.NKOR_04555"/>
<accession>K0B5Q8</accession>
<evidence type="ECO:0000256" key="5">
    <source>
        <dbReference type="ARBA" id="ARBA00023157"/>
    </source>
</evidence>
<comment type="similarity">
    <text evidence="1">Belongs to the thioredoxin family. DsbA subfamily.</text>
</comment>
<evidence type="ECO:0000256" key="1">
    <source>
        <dbReference type="ARBA" id="ARBA00005791"/>
    </source>
</evidence>
<evidence type="ECO:0000259" key="7">
    <source>
        <dbReference type="PROSITE" id="PS51352"/>
    </source>
</evidence>
<evidence type="ECO:0000313" key="8">
    <source>
        <dbReference type="EMBL" id="AFS80799.1"/>
    </source>
</evidence>
<keyword evidence="4" id="KW-0560">Oxidoreductase</keyword>
<dbReference type="PANTHER" id="PTHR13887:SF14">
    <property type="entry name" value="DISULFIDE BOND FORMATION PROTEIN D"/>
    <property type="match status" value="1"/>
</dbReference>
<dbReference type="PATRIC" id="fig|1229908.8.peg.990"/>
<dbReference type="PROSITE" id="PS51352">
    <property type="entry name" value="THIOREDOXIN_2"/>
    <property type="match status" value="1"/>
</dbReference>
<feature type="domain" description="Thioredoxin" evidence="7">
    <location>
        <begin position="40"/>
        <end position="233"/>
    </location>
</feature>
<keyword evidence="3" id="KW-0732">Signal</keyword>
<comment type="similarity">
    <text evidence="2">Belongs to the glutaredoxin family.</text>
</comment>
<reference evidence="8 9" key="1">
    <citation type="journal article" date="2012" name="J. Bacteriol.">
        <title>Draft Genome Sequence of an Ammonia-Oxidizing Archaeon, "Candidatus Nitrosopumilus koreensis" AR1, from Marine Sediment.</title>
        <authorList>
            <person name="Park S.J."/>
            <person name="Kim J.G."/>
            <person name="Jung M.Y."/>
            <person name="Kim S.J."/>
            <person name="Cha I.T."/>
            <person name="Kwon K."/>
            <person name="Lee J.H."/>
            <person name="Rhee S.K."/>
        </authorList>
    </citation>
    <scope>NUCLEOTIDE SEQUENCE [LARGE SCALE GENOMIC DNA]</scope>
    <source>
        <strain evidence="8 9">AR1</strain>
    </source>
</reference>
<proteinExistence type="inferred from homology"/>